<keyword evidence="4 8" id="KW-0106">Calcium</keyword>
<evidence type="ECO:0000256" key="4">
    <source>
        <dbReference type="ARBA" id="ARBA00022837"/>
    </source>
</evidence>
<evidence type="ECO:0000256" key="1">
    <source>
        <dbReference type="ARBA" id="ARBA00004370"/>
    </source>
</evidence>
<dbReference type="Pfam" id="PF00028">
    <property type="entry name" value="Cadherin"/>
    <property type="match status" value="2"/>
</dbReference>
<keyword evidence="7" id="KW-0472">Membrane</keyword>
<evidence type="ECO:0000256" key="8">
    <source>
        <dbReference type="PROSITE-ProRule" id="PRU00043"/>
    </source>
</evidence>
<dbReference type="PROSITE" id="PS00232">
    <property type="entry name" value="CADHERIN_1"/>
    <property type="match status" value="1"/>
</dbReference>
<sequence>MLLIFLTSVQPVLPPTLKSRPPIYCLIAFLLYLTHSDLNFGFRSFPLASSSAATSKPLLFSHRGNSDSVFEVERTAATIIIAKHLDAEQCTFYNLTVLATDGTNTAYVQVYITVLDSNDNDPIFSQQVYEVIISEDTPPNTEVAQTLASDRDEHHQLTYSLHSSIDSRSMSLFHIHPTLGTIYTAQRLDHEACVQHILTIIVSHALFNKTILCVK</sequence>
<evidence type="ECO:0000256" key="2">
    <source>
        <dbReference type="ARBA" id="ARBA00022692"/>
    </source>
</evidence>
<name>A0ABV0MUD9_9TELE</name>
<dbReference type="PANTHER" id="PTHR24025:SF21">
    <property type="entry name" value="FAT ATYPICAL CADHERIN 3"/>
    <property type="match status" value="1"/>
</dbReference>
<keyword evidence="11" id="KW-1185">Reference proteome</keyword>
<dbReference type="InterPro" id="IPR020894">
    <property type="entry name" value="Cadherin_CS"/>
</dbReference>
<gene>
    <name evidence="10" type="ORF">GOODEAATRI_022903</name>
</gene>
<comment type="subcellular location">
    <subcellularLocation>
        <location evidence="1">Membrane</location>
    </subcellularLocation>
</comment>
<feature type="domain" description="Cadherin" evidence="9">
    <location>
        <begin position="45"/>
        <end position="124"/>
    </location>
</feature>
<keyword evidence="6" id="KW-1133">Transmembrane helix</keyword>
<dbReference type="InterPro" id="IPR050971">
    <property type="entry name" value="Cadherin-domain_protein"/>
</dbReference>
<dbReference type="Proteomes" id="UP001476798">
    <property type="component" value="Unassembled WGS sequence"/>
</dbReference>
<protein>
    <recommendedName>
        <fullName evidence="9">Cadherin domain-containing protein</fullName>
    </recommendedName>
</protein>
<dbReference type="PRINTS" id="PR00205">
    <property type="entry name" value="CADHERIN"/>
</dbReference>
<evidence type="ECO:0000256" key="3">
    <source>
        <dbReference type="ARBA" id="ARBA00022737"/>
    </source>
</evidence>
<keyword evidence="5" id="KW-0130">Cell adhesion</keyword>
<organism evidence="10 11">
    <name type="scientific">Goodea atripinnis</name>
    <dbReference type="NCBI Taxonomy" id="208336"/>
    <lineage>
        <taxon>Eukaryota</taxon>
        <taxon>Metazoa</taxon>
        <taxon>Chordata</taxon>
        <taxon>Craniata</taxon>
        <taxon>Vertebrata</taxon>
        <taxon>Euteleostomi</taxon>
        <taxon>Actinopterygii</taxon>
        <taxon>Neopterygii</taxon>
        <taxon>Teleostei</taxon>
        <taxon>Neoteleostei</taxon>
        <taxon>Acanthomorphata</taxon>
        <taxon>Ovalentaria</taxon>
        <taxon>Atherinomorphae</taxon>
        <taxon>Cyprinodontiformes</taxon>
        <taxon>Goodeidae</taxon>
        <taxon>Goodea</taxon>
    </lineage>
</organism>
<evidence type="ECO:0000313" key="11">
    <source>
        <dbReference type="Proteomes" id="UP001476798"/>
    </source>
</evidence>
<keyword evidence="3" id="KW-0677">Repeat</keyword>
<feature type="domain" description="Cadherin" evidence="9">
    <location>
        <begin position="125"/>
        <end position="203"/>
    </location>
</feature>
<keyword evidence="2" id="KW-0812">Transmembrane</keyword>
<dbReference type="PANTHER" id="PTHR24025">
    <property type="entry name" value="DESMOGLEIN FAMILY MEMBER"/>
    <property type="match status" value="1"/>
</dbReference>
<dbReference type="EMBL" id="JAHRIO010012392">
    <property type="protein sequence ID" value="MEQ2162739.1"/>
    <property type="molecule type" value="Genomic_DNA"/>
</dbReference>
<dbReference type="Gene3D" id="2.60.40.60">
    <property type="entry name" value="Cadherins"/>
    <property type="match status" value="2"/>
</dbReference>
<dbReference type="InterPro" id="IPR015919">
    <property type="entry name" value="Cadherin-like_sf"/>
</dbReference>
<comment type="caution">
    <text evidence="10">The sequence shown here is derived from an EMBL/GenBank/DDBJ whole genome shotgun (WGS) entry which is preliminary data.</text>
</comment>
<dbReference type="InterPro" id="IPR002126">
    <property type="entry name" value="Cadherin-like_dom"/>
</dbReference>
<proteinExistence type="predicted"/>
<dbReference type="PROSITE" id="PS50268">
    <property type="entry name" value="CADHERIN_2"/>
    <property type="match status" value="2"/>
</dbReference>
<reference evidence="10 11" key="1">
    <citation type="submission" date="2021-06" db="EMBL/GenBank/DDBJ databases">
        <authorList>
            <person name="Palmer J.M."/>
        </authorList>
    </citation>
    <scope>NUCLEOTIDE SEQUENCE [LARGE SCALE GENOMIC DNA]</scope>
    <source>
        <strain evidence="10 11">GA_2019</strain>
        <tissue evidence="10">Muscle</tissue>
    </source>
</reference>
<evidence type="ECO:0000313" key="10">
    <source>
        <dbReference type="EMBL" id="MEQ2162739.1"/>
    </source>
</evidence>
<dbReference type="SMART" id="SM00112">
    <property type="entry name" value="CA"/>
    <property type="match status" value="2"/>
</dbReference>
<evidence type="ECO:0000256" key="6">
    <source>
        <dbReference type="ARBA" id="ARBA00022989"/>
    </source>
</evidence>
<evidence type="ECO:0000259" key="9">
    <source>
        <dbReference type="PROSITE" id="PS50268"/>
    </source>
</evidence>
<evidence type="ECO:0000256" key="5">
    <source>
        <dbReference type="ARBA" id="ARBA00022889"/>
    </source>
</evidence>
<accession>A0ABV0MUD9</accession>
<dbReference type="SUPFAM" id="SSF49313">
    <property type="entry name" value="Cadherin-like"/>
    <property type="match status" value="2"/>
</dbReference>
<dbReference type="CDD" id="cd11304">
    <property type="entry name" value="Cadherin_repeat"/>
    <property type="match status" value="2"/>
</dbReference>
<evidence type="ECO:0000256" key="7">
    <source>
        <dbReference type="ARBA" id="ARBA00023136"/>
    </source>
</evidence>